<accession>A0A2G9TL76</accession>
<dbReference type="Pfam" id="PF00640">
    <property type="entry name" value="PID"/>
    <property type="match status" value="1"/>
</dbReference>
<reference evidence="2 3" key="1">
    <citation type="submission" date="2015-09" db="EMBL/GenBank/DDBJ databases">
        <title>Draft genome of the parasitic nematode Teladorsagia circumcincta isolate WARC Sus (inbred).</title>
        <authorList>
            <person name="Mitreva M."/>
        </authorList>
    </citation>
    <scope>NUCLEOTIDE SEQUENCE [LARGE SCALE GENOMIC DNA]</scope>
    <source>
        <strain evidence="2 3">S</strain>
    </source>
</reference>
<dbReference type="PANTHER" id="PTHR11232:SF77">
    <property type="entry name" value="GULP PTB DOMAIN CONTAINING ENGULFMENT ADAPTOR 1"/>
    <property type="match status" value="1"/>
</dbReference>
<dbReference type="InterPro" id="IPR006020">
    <property type="entry name" value="PTB/PI_dom"/>
</dbReference>
<dbReference type="InterPro" id="IPR011993">
    <property type="entry name" value="PH-like_dom_sf"/>
</dbReference>
<dbReference type="Gene3D" id="2.30.29.30">
    <property type="entry name" value="Pleckstrin-homology domain (PH domain)/Phosphotyrosine-binding domain (PTB)"/>
    <property type="match status" value="1"/>
</dbReference>
<protein>
    <recommendedName>
        <fullName evidence="1">PID domain-containing protein</fullName>
    </recommendedName>
</protein>
<feature type="non-terminal residue" evidence="2">
    <location>
        <position position="115"/>
    </location>
</feature>
<feature type="domain" description="PID" evidence="1">
    <location>
        <begin position="36"/>
        <end position="107"/>
    </location>
</feature>
<dbReference type="EMBL" id="KZ361886">
    <property type="protein sequence ID" value="PIO58232.1"/>
    <property type="molecule type" value="Genomic_DNA"/>
</dbReference>
<dbReference type="Proteomes" id="UP000230423">
    <property type="component" value="Unassembled WGS sequence"/>
</dbReference>
<dbReference type="AlphaFoldDB" id="A0A2G9TL76"/>
<dbReference type="SUPFAM" id="SSF50729">
    <property type="entry name" value="PH domain-like"/>
    <property type="match status" value="1"/>
</dbReference>
<evidence type="ECO:0000259" key="1">
    <source>
        <dbReference type="PROSITE" id="PS01179"/>
    </source>
</evidence>
<evidence type="ECO:0000313" key="3">
    <source>
        <dbReference type="Proteomes" id="UP000230423"/>
    </source>
</evidence>
<dbReference type="PROSITE" id="PS01179">
    <property type="entry name" value="PID"/>
    <property type="match status" value="1"/>
</dbReference>
<proteinExistence type="predicted"/>
<evidence type="ECO:0000313" key="2">
    <source>
        <dbReference type="EMBL" id="PIO58232.1"/>
    </source>
</evidence>
<dbReference type="OrthoDB" id="10057585at2759"/>
<dbReference type="InterPro" id="IPR051133">
    <property type="entry name" value="Adapter_Engulfment-Domain"/>
</dbReference>
<dbReference type="PANTHER" id="PTHR11232">
    <property type="entry name" value="PHOSPHOTYROSINE INTERACTION DOMAIN-CONTAINING FAMILY MEMBER"/>
    <property type="match status" value="1"/>
</dbReference>
<sequence length="115" mass="13111">MYITNRCSAHRSLLLTHLEPNMVVDLEKQIGSIPQEVKEAKGTKAIRDAIHAIQFQNGVKRFESTQAGAKLQKVDIQINVEGVTIVDYKTKMALHRYPLQKISFCADDKQDKRIF</sequence>
<organism evidence="2 3">
    <name type="scientific">Teladorsagia circumcincta</name>
    <name type="common">Brown stomach worm</name>
    <name type="synonym">Ostertagia circumcincta</name>
    <dbReference type="NCBI Taxonomy" id="45464"/>
    <lineage>
        <taxon>Eukaryota</taxon>
        <taxon>Metazoa</taxon>
        <taxon>Ecdysozoa</taxon>
        <taxon>Nematoda</taxon>
        <taxon>Chromadorea</taxon>
        <taxon>Rhabditida</taxon>
        <taxon>Rhabditina</taxon>
        <taxon>Rhabditomorpha</taxon>
        <taxon>Strongyloidea</taxon>
        <taxon>Trichostrongylidae</taxon>
        <taxon>Teladorsagia</taxon>
    </lineage>
</organism>
<keyword evidence="3" id="KW-1185">Reference proteome</keyword>
<gene>
    <name evidence="2" type="ORF">TELCIR_20337</name>
</gene>
<name>A0A2G9TL76_TELCI</name>